<keyword evidence="2" id="KW-0472">Membrane</keyword>
<name>A0AAW1TMU1_9CUCU</name>
<evidence type="ECO:0000256" key="1">
    <source>
        <dbReference type="SAM" id="MobiDB-lite"/>
    </source>
</evidence>
<sequence>MVANQSVDHQDNAEMYCVPPPHAAYGEYYENQYYLHNPRNELGHTHMCTVHREYGPVTVPMVSTNATPPIAMPVTVPAGHVVQQIVDESGTLRHVILSPQHPAGLVNLPPHSQTFTAESNTTSNQRHYQNIPSHPNFAPHLHNQIPSPNLHTCVSNPQSQVHSTIGPNSPTPPPQTYCKDERAQRQHYKLKKKLYDKQIKGDPPTHGHNAGYLSQTKLLMCATANSAIDKKSMRKTGANSVETSEDGEESSVQDDEDSVRMITEILSSVEAPSVKELGPRSALLQWAPPVRLTDVSENDDVTPEISEADLVYEVLLSDKSKEMKFKSIYRGASLSCRIRDLKPGTDYSVCVQVHYGELQGSATDPIVKFVTPPCEPDKPFMPKLFNRTKNTLQIRWNAANDNGSAIQNYILECDDGEGKFVEIYKSKAKQHTMQKLRPSTSYKLRLAAVNEVGKSPYSDIVTFFTADNPPLQPNPPTLLEATPTSLHLQWNRRIRDDKFTLQLDDPLNAYGFLNIYNGPDDQYLCNNLHYYTNYKFRLRAHNDAGQSNWSPEVQYATLPDRPSSPSKPTVKGRIQAYSFKLQWNPPANTGGSEIETYILEVNSGSGYRTVYTGKEVEAICDKLTPGTTYQLRVCCTSQGGVSNYSDPCTVTTDAIPPGQCPRPILTQKPQADSINLSWCEPDYNGGAPILEYEVEMSDSEGNSSLVYKSKGMSCTVGGLSPGCEYRFMVRAINRIGRSPWSEELVVSSGAAPPCTPFPPTFNIKSPHIVIVEWKEPKCNGASVKEYKLEINRADAENENFEPVYEGPELSHEVKNLVPATSYDFRVLAVNSAGCSDFSAVSSVKTPAAPPSAVIFSKHSSTPTSISLHWKEPLDNGSEITAYNIEIGERQITVEAPASSYEITSLHCNTVYKIRIQAINSIGESPFSSVLKVATLKFPPSPPKLQCIGVGHNYIKLKWGDGKNTDYTQYCVEVMNPRFKEFQCAYKGTAYTCKVNKLQELTTYKFRINASNDVGVGDYSEQYEFTTSISPPSILKSPKIVEIEDNTCSLEWQPGKNTFSDSLLYEVQLSKNDENFTKVYKGPESKFQIMNLEEEVRYRARVCSIRLSSSGELEGPFSPVVNFTIPSNKIHVEPKVQVVTTSTTTQQSKNKSMLQQLKHKFNFRTMSERQCVFAYAVLFTIIGILLAVMSITLYDYK</sequence>
<feature type="domain" description="Fibronectin type-III" evidence="3">
    <location>
        <begin position="849"/>
        <end position="940"/>
    </location>
</feature>
<dbReference type="InterPro" id="IPR036116">
    <property type="entry name" value="FN3_sf"/>
</dbReference>
<dbReference type="InterPro" id="IPR003961">
    <property type="entry name" value="FN3_dom"/>
</dbReference>
<feature type="transmembrane region" description="Helical" evidence="2">
    <location>
        <begin position="1171"/>
        <end position="1193"/>
    </location>
</feature>
<evidence type="ECO:0000313" key="5">
    <source>
        <dbReference type="Proteomes" id="UP001431783"/>
    </source>
</evidence>
<feature type="domain" description="Fibronectin type-III" evidence="3">
    <location>
        <begin position="564"/>
        <end position="655"/>
    </location>
</feature>
<evidence type="ECO:0000313" key="4">
    <source>
        <dbReference type="EMBL" id="KAK9869632.1"/>
    </source>
</evidence>
<organism evidence="4 5">
    <name type="scientific">Henosepilachna vigintioctopunctata</name>
    <dbReference type="NCBI Taxonomy" id="420089"/>
    <lineage>
        <taxon>Eukaryota</taxon>
        <taxon>Metazoa</taxon>
        <taxon>Ecdysozoa</taxon>
        <taxon>Arthropoda</taxon>
        <taxon>Hexapoda</taxon>
        <taxon>Insecta</taxon>
        <taxon>Pterygota</taxon>
        <taxon>Neoptera</taxon>
        <taxon>Endopterygota</taxon>
        <taxon>Coleoptera</taxon>
        <taxon>Polyphaga</taxon>
        <taxon>Cucujiformia</taxon>
        <taxon>Coccinelloidea</taxon>
        <taxon>Coccinellidae</taxon>
        <taxon>Epilachninae</taxon>
        <taxon>Epilachnini</taxon>
        <taxon>Henosepilachna</taxon>
    </lineage>
</organism>
<dbReference type="FunFam" id="2.60.40.10:FF:001846">
    <property type="entry name" value="Uncharacterized protein, isoform E"/>
    <property type="match status" value="1"/>
</dbReference>
<dbReference type="AlphaFoldDB" id="A0AAW1TMU1"/>
<reference evidence="4 5" key="1">
    <citation type="submission" date="2023-03" db="EMBL/GenBank/DDBJ databases">
        <title>Genome insight into feeding habits of ladybird beetles.</title>
        <authorList>
            <person name="Li H.-S."/>
            <person name="Huang Y.-H."/>
            <person name="Pang H."/>
        </authorList>
    </citation>
    <scope>NUCLEOTIDE SEQUENCE [LARGE SCALE GENOMIC DNA]</scope>
    <source>
        <strain evidence="4">SYSU_2023b</strain>
        <tissue evidence="4">Whole body</tissue>
    </source>
</reference>
<dbReference type="PANTHER" id="PTHR24099">
    <property type="entry name" value="E3 UBIQUITIN-PROTEIN LIGASE TRIM36-RELATED"/>
    <property type="match status" value="1"/>
</dbReference>
<protein>
    <recommendedName>
        <fullName evidence="3">Fibronectin type-III domain-containing protein</fullName>
    </recommendedName>
</protein>
<keyword evidence="2" id="KW-0812">Transmembrane</keyword>
<accession>A0AAW1TMU1</accession>
<feature type="domain" description="Fibronectin type-III" evidence="3">
    <location>
        <begin position="378"/>
        <end position="468"/>
    </location>
</feature>
<dbReference type="PROSITE" id="PS50853">
    <property type="entry name" value="FN3"/>
    <property type="match status" value="9"/>
</dbReference>
<dbReference type="PANTHER" id="PTHR24099:SF11">
    <property type="entry name" value="FIBRONECTIN TYPE III DOMAIN-CONTAINING 3BA-RELATED"/>
    <property type="match status" value="1"/>
</dbReference>
<feature type="domain" description="Fibronectin type-III" evidence="3">
    <location>
        <begin position="941"/>
        <end position="1029"/>
    </location>
</feature>
<dbReference type="PRINTS" id="PR00014">
    <property type="entry name" value="FNTYPEIII"/>
</dbReference>
<feature type="region of interest" description="Disordered" evidence="1">
    <location>
        <begin position="156"/>
        <end position="178"/>
    </location>
</feature>
<dbReference type="SUPFAM" id="SSF49265">
    <property type="entry name" value="Fibronectin type III"/>
    <property type="match status" value="5"/>
</dbReference>
<dbReference type="SMART" id="SM00060">
    <property type="entry name" value="FN3"/>
    <property type="match status" value="9"/>
</dbReference>
<dbReference type="FunFam" id="2.60.40.10:FF:000373">
    <property type="entry name" value="fibronectin type-III domain-containing protein 3A isoform X1"/>
    <property type="match status" value="1"/>
</dbReference>
<keyword evidence="2" id="KW-1133">Transmembrane helix</keyword>
<feature type="domain" description="Fibronectin type-III" evidence="3">
    <location>
        <begin position="1030"/>
        <end position="1127"/>
    </location>
</feature>
<feature type="domain" description="Fibronectin type-III" evidence="3">
    <location>
        <begin position="268"/>
        <end position="374"/>
    </location>
</feature>
<dbReference type="Pfam" id="PF00041">
    <property type="entry name" value="fn3"/>
    <property type="match status" value="7"/>
</dbReference>
<proteinExistence type="predicted"/>
<dbReference type="InterPro" id="IPR013783">
    <property type="entry name" value="Ig-like_fold"/>
</dbReference>
<keyword evidence="5" id="KW-1185">Reference proteome</keyword>
<dbReference type="Gene3D" id="2.60.40.10">
    <property type="entry name" value="Immunoglobulins"/>
    <property type="match status" value="9"/>
</dbReference>
<gene>
    <name evidence="4" type="ORF">WA026_003377</name>
</gene>
<comment type="caution">
    <text evidence="4">The sequence shown here is derived from an EMBL/GenBank/DDBJ whole genome shotgun (WGS) entry which is preliminary data.</text>
</comment>
<feature type="domain" description="Fibronectin type-III" evidence="3">
    <location>
        <begin position="472"/>
        <end position="560"/>
    </location>
</feature>
<feature type="domain" description="Fibronectin type-III" evidence="3">
    <location>
        <begin position="755"/>
        <end position="848"/>
    </location>
</feature>
<dbReference type="InterPro" id="IPR050617">
    <property type="entry name" value="E3_ligase_FN3/SPRY"/>
</dbReference>
<feature type="domain" description="Fibronectin type-III" evidence="3">
    <location>
        <begin position="660"/>
        <end position="753"/>
    </location>
</feature>
<feature type="region of interest" description="Disordered" evidence="1">
    <location>
        <begin position="232"/>
        <end position="257"/>
    </location>
</feature>
<dbReference type="EMBL" id="JARQZJ010000001">
    <property type="protein sequence ID" value="KAK9869632.1"/>
    <property type="molecule type" value="Genomic_DNA"/>
</dbReference>
<evidence type="ECO:0000256" key="2">
    <source>
        <dbReference type="SAM" id="Phobius"/>
    </source>
</evidence>
<feature type="compositionally biased region" description="Acidic residues" evidence="1">
    <location>
        <begin position="243"/>
        <end position="257"/>
    </location>
</feature>
<dbReference type="Proteomes" id="UP001431783">
    <property type="component" value="Unassembled WGS sequence"/>
</dbReference>
<dbReference type="CDD" id="cd00063">
    <property type="entry name" value="FN3"/>
    <property type="match status" value="9"/>
</dbReference>
<evidence type="ECO:0000259" key="3">
    <source>
        <dbReference type="PROSITE" id="PS50853"/>
    </source>
</evidence>
<feature type="compositionally biased region" description="Polar residues" evidence="1">
    <location>
        <begin position="156"/>
        <end position="168"/>
    </location>
</feature>